<name>W4I8Y1_PLAFA</name>
<evidence type="ECO:0000313" key="1">
    <source>
        <dbReference type="EMBL" id="ETW40143.1"/>
    </source>
</evidence>
<accession>W4I8Y1</accession>
<proteinExistence type="predicted"/>
<organism evidence="1 2">
    <name type="scientific">Plasmodium falciparum NF135/5.C10</name>
    <dbReference type="NCBI Taxonomy" id="1036726"/>
    <lineage>
        <taxon>Eukaryota</taxon>
        <taxon>Sar</taxon>
        <taxon>Alveolata</taxon>
        <taxon>Apicomplexa</taxon>
        <taxon>Aconoidasida</taxon>
        <taxon>Haemosporida</taxon>
        <taxon>Plasmodiidae</taxon>
        <taxon>Plasmodium</taxon>
        <taxon>Plasmodium (Laverania)</taxon>
    </lineage>
</organism>
<dbReference type="EMBL" id="KI926101">
    <property type="protein sequence ID" value="ETW40143.1"/>
    <property type="molecule type" value="Genomic_DNA"/>
</dbReference>
<gene>
    <name evidence="1" type="ORF">PFNF135_05481</name>
</gene>
<reference evidence="1 2" key="1">
    <citation type="submission" date="2013-02" db="EMBL/GenBank/DDBJ databases">
        <title>The Genome Annotation of Plasmodium falciparum NF135/5.C10.</title>
        <authorList>
            <consortium name="The Broad Institute Genome Sequencing Platform"/>
            <consortium name="The Broad Institute Genome Sequencing Center for Infectious Disease"/>
            <person name="Neafsey D."/>
            <person name="Hoffman S."/>
            <person name="Volkman S."/>
            <person name="Rosenthal P."/>
            <person name="Walker B."/>
            <person name="Young S.K."/>
            <person name="Zeng Q."/>
            <person name="Gargeya S."/>
            <person name="Fitzgerald M."/>
            <person name="Haas B."/>
            <person name="Abouelleil A."/>
            <person name="Allen A.W."/>
            <person name="Alvarado L."/>
            <person name="Arachchi H.M."/>
            <person name="Berlin A.M."/>
            <person name="Chapman S.B."/>
            <person name="Gainer-Dewar J."/>
            <person name="Goldberg J."/>
            <person name="Griggs A."/>
            <person name="Gujja S."/>
            <person name="Hansen M."/>
            <person name="Howarth C."/>
            <person name="Imamovic A."/>
            <person name="Ireland A."/>
            <person name="Larimer J."/>
            <person name="McCowan C."/>
            <person name="Murphy C."/>
            <person name="Pearson M."/>
            <person name="Poon T.W."/>
            <person name="Priest M."/>
            <person name="Roberts A."/>
            <person name="Saif S."/>
            <person name="Shea T."/>
            <person name="Sisk P."/>
            <person name="Sykes S."/>
            <person name="Wortman J."/>
            <person name="Nusbaum C."/>
            <person name="Birren B."/>
        </authorList>
    </citation>
    <scope>NUCLEOTIDE SEQUENCE [LARGE SCALE GENOMIC DNA]</scope>
    <source>
        <strain evidence="1 2">NF135/5.C10</strain>
    </source>
</reference>
<dbReference type="Proteomes" id="UP000019114">
    <property type="component" value="Unassembled WGS sequence"/>
</dbReference>
<protein>
    <submittedName>
        <fullName evidence="1">Uncharacterized protein</fullName>
    </submittedName>
</protein>
<evidence type="ECO:0000313" key="2">
    <source>
        <dbReference type="Proteomes" id="UP000019114"/>
    </source>
</evidence>
<dbReference type="AlphaFoldDB" id="W4I8Y1"/>
<sequence>MLNGIIEKFYFIKTYIYILLCSFKVKKNKSLYTKDSEYFETEICKIVNNCTQIHTFELLLSRSLYKIRDFSFKSLDLKYFQLLILIYYK</sequence>
<reference evidence="1 2" key="2">
    <citation type="submission" date="2013-02" db="EMBL/GenBank/DDBJ databases">
        <title>The Genome Sequence of Plasmodium falciparum NF135/5.C10.</title>
        <authorList>
            <consortium name="The Broad Institute Genome Sequencing Platform"/>
            <consortium name="The Broad Institute Genome Sequencing Center for Infectious Disease"/>
            <person name="Neafsey D."/>
            <person name="Cheeseman I."/>
            <person name="Volkman S."/>
            <person name="Adams J."/>
            <person name="Walker B."/>
            <person name="Young S.K."/>
            <person name="Zeng Q."/>
            <person name="Gargeya S."/>
            <person name="Fitzgerald M."/>
            <person name="Haas B."/>
            <person name="Abouelleil A."/>
            <person name="Alvarado L."/>
            <person name="Arachchi H.M."/>
            <person name="Berlin A.M."/>
            <person name="Chapman S.B."/>
            <person name="Dewar J."/>
            <person name="Goldberg J."/>
            <person name="Griggs A."/>
            <person name="Gujja S."/>
            <person name="Hansen M."/>
            <person name="Howarth C."/>
            <person name="Imamovic A."/>
            <person name="Larimer J."/>
            <person name="McCowan C."/>
            <person name="Murphy C."/>
            <person name="Neiman D."/>
            <person name="Pearson M."/>
            <person name="Priest M."/>
            <person name="Roberts A."/>
            <person name="Saif S."/>
            <person name="Shea T."/>
            <person name="Sisk P."/>
            <person name="Sykes S."/>
            <person name="Wortman J."/>
            <person name="Nusbaum C."/>
            <person name="Birren B."/>
        </authorList>
    </citation>
    <scope>NUCLEOTIDE SEQUENCE [LARGE SCALE GENOMIC DNA]</scope>
    <source>
        <strain evidence="1 2">NF135/5.C10</strain>
    </source>
</reference>